<evidence type="ECO:0000313" key="1">
    <source>
        <dbReference type="EMBL" id="KOO68974.1"/>
    </source>
</evidence>
<organism evidence="1 2">
    <name type="scientific">Xylanibacter rarus</name>
    <dbReference type="NCBI Taxonomy" id="1676614"/>
    <lineage>
        <taxon>Bacteria</taxon>
        <taxon>Pseudomonadati</taxon>
        <taxon>Bacteroidota</taxon>
        <taxon>Bacteroidia</taxon>
        <taxon>Bacteroidales</taxon>
        <taxon>Prevotellaceae</taxon>
        <taxon>Xylanibacter</taxon>
    </lineage>
</organism>
<sequence length="103" mass="11715">MQRLYTYIFCVQILLSIRNIQAAHSLCWPKGDLHIAKAVPAATRPIIAFNLNSPISCNRYLFWFTPLSFSHLKNPHGAKLKLNNDKGDKVSNDNIISLIAFKF</sequence>
<keyword evidence="2" id="KW-1185">Reference proteome</keyword>
<reference evidence="1 2" key="1">
    <citation type="submission" date="2015-06" db="EMBL/GenBank/DDBJ databases">
        <title>Prevotella sp. 109, sp. nov., a novel member of the family Prevotellaceae isolated from human faeces.</title>
        <authorList>
            <person name="Shkoporov A.N."/>
            <person name="Chaplin A.V."/>
            <person name="Kafarskaia L.I."/>
            <person name="Efimov B.A."/>
        </authorList>
    </citation>
    <scope>NUCLEOTIDE SEQUENCE [LARGE SCALE GENOMIC DNA]</scope>
    <source>
        <strain evidence="1 2">109</strain>
    </source>
</reference>
<gene>
    <name evidence="1" type="ORF">ACU52_04690</name>
</gene>
<accession>A0A8E1URG3</accession>
<dbReference type="AlphaFoldDB" id="A0A8E1URG3"/>
<proteinExistence type="predicted"/>
<dbReference type="EMBL" id="LFQU01000006">
    <property type="protein sequence ID" value="KOO68974.1"/>
    <property type="molecule type" value="Genomic_DNA"/>
</dbReference>
<evidence type="ECO:0000313" key="2">
    <source>
        <dbReference type="Proteomes" id="UP000036951"/>
    </source>
</evidence>
<comment type="caution">
    <text evidence="1">The sequence shown here is derived from an EMBL/GenBank/DDBJ whole genome shotgun (WGS) entry which is preliminary data.</text>
</comment>
<name>A0A8E1URG3_9BACT</name>
<dbReference type="Proteomes" id="UP000036951">
    <property type="component" value="Unassembled WGS sequence"/>
</dbReference>
<protein>
    <submittedName>
        <fullName evidence="1">Uncharacterized protein</fullName>
    </submittedName>
</protein>